<keyword evidence="1" id="KW-0472">Membrane</keyword>
<dbReference type="EMBL" id="MHIM01000034">
    <property type="protein sequence ID" value="OGY51587.1"/>
    <property type="molecule type" value="Genomic_DNA"/>
</dbReference>
<feature type="transmembrane region" description="Helical" evidence="1">
    <location>
        <begin position="68"/>
        <end position="89"/>
    </location>
</feature>
<organism evidence="2 3">
    <name type="scientific">Candidatus Buchananbacteria bacterium RIFCSPLOWO2_01_FULL_39_33</name>
    <dbReference type="NCBI Taxonomy" id="1797543"/>
    <lineage>
        <taxon>Bacteria</taxon>
        <taxon>Candidatus Buchananiibacteriota</taxon>
    </lineage>
</organism>
<proteinExistence type="predicted"/>
<accession>A0A1G1YJD3</accession>
<reference evidence="2 3" key="1">
    <citation type="journal article" date="2016" name="Nat. Commun.">
        <title>Thousands of microbial genomes shed light on interconnected biogeochemical processes in an aquifer system.</title>
        <authorList>
            <person name="Anantharaman K."/>
            <person name="Brown C.T."/>
            <person name="Hug L.A."/>
            <person name="Sharon I."/>
            <person name="Castelle C.J."/>
            <person name="Probst A.J."/>
            <person name="Thomas B.C."/>
            <person name="Singh A."/>
            <person name="Wilkins M.J."/>
            <person name="Karaoz U."/>
            <person name="Brodie E.L."/>
            <person name="Williams K.H."/>
            <person name="Hubbard S.S."/>
            <person name="Banfield J.F."/>
        </authorList>
    </citation>
    <scope>NUCLEOTIDE SEQUENCE [LARGE SCALE GENOMIC DNA]</scope>
</reference>
<feature type="transmembrane region" description="Helical" evidence="1">
    <location>
        <begin position="6"/>
        <end position="30"/>
    </location>
</feature>
<keyword evidence="1" id="KW-0812">Transmembrane</keyword>
<evidence type="ECO:0000313" key="3">
    <source>
        <dbReference type="Proteomes" id="UP000177376"/>
    </source>
</evidence>
<gene>
    <name evidence="2" type="ORF">A3A02_02145</name>
</gene>
<feature type="transmembrane region" description="Helical" evidence="1">
    <location>
        <begin position="141"/>
        <end position="159"/>
    </location>
</feature>
<name>A0A1G1YJD3_9BACT</name>
<sequence length="173" mass="19906">MWYKILLSIIAIITLIIIQVTFLGSFSAYWSNFNLALAILVILLFFLDFPMIMFFAVTAGFMLDLYSALPFGIFMLSVFTAALTAEFLLFNFFTNRSFYSVVFLGLAAVLAFNAAFLTLSGLTYLFNLSDFYLDSSYWRQLIYQLINTWLILIVLFLPINKLSRKFKPNFISS</sequence>
<feature type="transmembrane region" description="Helical" evidence="1">
    <location>
        <begin position="101"/>
        <end position="126"/>
    </location>
</feature>
<keyword evidence="1" id="KW-1133">Transmembrane helix</keyword>
<evidence type="ECO:0000313" key="2">
    <source>
        <dbReference type="EMBL" id="OGY51587.1"/>
    </source>
</evidence>
<evidence type="ECO:0000256" key="1">
    <source>
        <dbReference type="SAM" id="Phobius"/>
    </source>
</evidence>
<feature type="transmembrane region" description="Helical" evidence="1">
    <location>
        <begin position="37"/>
        <end position="62"/>
    </location>
</feature>
<protein>
    <recommendedName>
        <fullName evidence="4">Rod shape-determining protein MreD</fullName>
    </recommendedName>
</protein>
<dbReference type="Proteomes" id="UP000177376">
    <property type="component" value="Unassembled WGS sequence"/>
</dbReference>
<comment type="caution">
    <text evidence="2">The sequence shown here is derived from an EMBL/GenBank/DDBJ whole genome shotgun (WGS) entry which is preliminary data.</text>
</comment>
<dbReference type="AlphaFoldDB" id="A0A1G1YJD3"/>
<evidence type="ECO:0008006" key="4">
    <source>
        <dbReference type="Google" id="ProtNLM"/>
    </source>
</evidence>